<name>A0A2N6PE63_9MICO</name>
<dbReference type="RefSeq" id="WP_102163211.1">
    <property type="nucleotide sequence ID" value="NZ_PNFZ01000012.1"/>
</dbReference>
<reference evidence="1 2" key="1">
    <citation type="submission" date="2017-09" db="EMBL/GenBank/DDBJ databases">
        <title>Bacterial strain isolated from the female urinary microbiota.</title>
        <authorList>
            <person name="Thomas-White K."/>
            <person name="Kumar N."/>
            <person name="Forster S."/>
            <person name="Putonti C."/>
            <person name="Lawley T."/>
            <person name="Wolfe A.J."/>
        </authorList>
    </citation>
    <scope>NUCLEOTIDE SEQUENCE [LARGE SCALE GENOMIC DNA]</scope>
    <source>
        <strain evidence="1 2">UMB0680</strain>
    </source>
</reference>
<gene>
    <name evidence="1" type="ORF">CJ198_13925</name>
</gene>
<dbReference type="Proteomes" id="UP000235703">
    <property type="component" value="Unassembled WGS sequence"/>
</dbReference>
<evidence type="ECO:0008006" key="3">
    <source>
        <dbReference type="Google" id="ProtNLM"/>
    </source>
</evidence>
<evidence type="ECO:0000313" key="2">
    <source>
        <dbReference type="Proteomes" id="UP000235703"/>
    </source>
</evidence>
<accession>A0A2N6PE63</accession>
<dbReference type="AlphaFoldDB" id="A0A2N6PE63"/>
<organism evidence="1 2">
    <name type="scientific">Brevibacterium luteolum</name>
    <dbReference type="NCBI Taxonomy" id="199591"/>
    <lineage>
        <taxon>Bacteria</taxon>
        <taxon>Bacillati</taxon>
        <taxon>Actinomycetota</taxon>
        <taxon>Actinomycetes</taxon>
        <taxon>Micrococcales</taxon>
        <taxon>Brevibacteriaceae</taxon>
        <taxon>Brevibacterium</taxon>
    </lineage>
</organism>
<comment type="caution">
    <text evidence="1">The sequence shown here is derived from an EMBL/GenBank/DDBJ whole genome shotgun (WGS) entry which is preliminary data.</text>
</comment>
<dbReference type="OrthoDB" id="5173582at2"/>
<dbReference type="Pfam" id="PF11316">
    <property type="entry name" value="Rhamno_transf"/>
    <property type="match status" value="1"/>
</dbReference>
<sequence length="305" mass="34746">MSLLSDKQFAPFVIYTRFGVGITDERWLNFRIKAFATITLPSVSNLLRPGDRWIIFVDDDMPNQARTSLEESIASSPAQSSIILQGVNFATEIPGKLDRFLRNEIGKQRLYLTRIDDDDAFRFDVPKLFSRLAISRPESESIFMTTDRCLEFFPVERMVLPIRSELILNVAFGSPESIQGFASQGHTRLRQWAHAKGTEIAELEAAEPVFLYTRHRQASSRFGSRRSHARNHPDSRKWTLEELVNFNVNIDKLGEFRKFASGEPYVGPESLWARSDELLREAAALRTQLDAVKAKILAANSRLLP</sequence>
<keyword evidence="2" id="KW-1185">Reference proteome</keyword>
<proteinExistence type="predicted"/>
<protein>
    <recommendedName>
        <fullName evidence="3">Glycosyltransferase family 2 protein</fullName>
    </recommendedName>
</protein>
<dbReference type="InterPro" id="IPR021466">
    <property type="entry name" value="Put_rhamnosyl_transferase"/>
</dbReference>
<evidence type="ECO:0000313" key="1">
    <source>
        <dbReference type="EMBL" id="PMB96968.1"/>
    </source>
</evidence>
<dbReference type="EMBL" id="PNFZ01000012">
    <property type="protein sequence ID" value="PMB96968.1"/>
    <property type="molecule type" value="Genomic_DNA"/>
</dbReference>